<gene>
    <name evidence="3" type="ORF">HAHE_16980</name>
</gene>
<dbReference type="Pfam" id="PF00211">
    <property type="entry name" value="Guanylate_cyc"/>
    <property type="match status" value="1"/>
</dbReference>
<organism evidence="3 4">
    <name type="scientific">Haloferula helveola</name>
    <dbReference type="NCBI Taxonomy" id="490095"/>
    <lineage>
        <taxon>Bacteria</taxon>
        <taxon>Pseudomonadati</taxon>
        <taxon>Verrucomicrobiota</taxon>
        <taxon>Verrucomicrobiia</taxon>
        <taxon>Verrucomicrobiales</taxon>
        <taxon>Verrucomicrobiaceae</taxon>
        <taxon>Haloferula</taxon>
    </lineage>
</organism>
<dbReference type="EMBL" id="AP024702">
    <property type="protein sequence ID" value="BCX47790.1"/>
    <property type="molecule type" value="Genomic_DNA"/>
</dbReference>
<dbReference type="Proteomes" id="UP001374893">
    <property type="component" value="Chromosome"/>
</dbReference>
<dbReference type="InterPro" id="IPR008984">
    <property type="entry name" value="SMAD_FHA_dom_sf"/>
</dbReference>
<dbReference type="SUPFAM" id="SSF55073">
    <property type="entry name" value="Nucleotide cyclase"/>
    <property type="match status" value="1"/>
</dbReference>
<evidence type="ECO:0000259" key="1">
    <source>
        <dbReference type="PROSITE" id="PS50006"/>
    </source>
</evidence>
<feature type="domain" description="FHA" evidence="1">
    <location>
        <begin position="23"/>
        <end position="72"/>
    </location>
</feature>
<dbReference type="SMART" id="SM00240">
    <property type="entry name" value="FHA"/>
    <property type="match status" value="1"/>
</dbReference>
<proteinExistence type="predicted"/>
<sequence>MRLPTGRIVEEASGRATELPELGVLGRSPEATVAIPDPRASRRHALIRRSADGFWFNDLGSVNGSTVNGRRVTTALRLQHGDRIMIAGHAFRFEGDGASEPGMQTLGDPTIAEIRPSEAVLLVSDIWSFTALSEKVDVDPLAQIMGSWYSRTGDVLNEAGATIDKFIGDCVLAYWLDTSNRTRKAALEAAVGLSEVARMVQSQHAKVFQSIGMEFRTGVAVHVGAMVYGAFGSGEFTLIGDAVNLAFRLESMTRPLDAPVLLSANVLDGWEDGRENCRPLGSHSVKGRAEPVEVWRPA</sequence>
<dbReference type="PANTHER" id="PTHR43081:SF1">
    <property type="entry name" value="ADENYLATE CYCLASE, TERMINAL-DIFFERENTIATION SPECIFIC"/>
    <property type="match status" value="1"/>
</dbReference>
<evidence type="ECO:0000313" key="3">
    <source>
        <dbReference type="EMBL" id="BCX47790.1"/>
    </source>
</evidence>
<keyword evidence="4" id="KW-1185">Reference proteome</keyword>
<dbReference type="PROSITE" id="PS50125">
    <property type="entry name" value="GUANYLATE_CYCLASE_2"/>
    <property type="match status" value="1"/>
</dbReference>
<dbReference type="RefSeq" id="WP_338690181.1">
    <property type="nucleotide sequence ID" value="NZ_AP024702.1"/>
</dbReference>
<dbReference type="SUPFAM" id="SSF49879">
    <property type="entry name" value="SMAD/FHA domain"/>
    <property type="match status" value="1"/>
</dbReference>
<accession>A0ABM7R9A8</accession>
<reference evidence="3 4" key="1">
    <citation type="submission" date="2021-06" db="EMBL/GenBank/DDBJ databases">
        <title>Complete genome of Haloferula helveola possessing various polysaccharide degrading enzymes.</title>
        <authorList>
            <person name="Takami H."/>
            <person name="Huang C."/>
            <person name="Hamasaki K."/>
        </authorList>
    </citation>
    <scope>NUCLEOTIDE SEQUENCE [LARGE SCALE GENOMIC DNA]</scope>
    <source>
        <strain evidence="3 4">CN-1</strain>
    </source>
</reference>
<dbReference type="Gene3D" id="2.60.200.20">
    <property type="match status" value="1"/>
</dbReference>
<dbReference type="CDD" id="cd07302">
    <property type="entry name" value="CHD"/>
    <property type="match status" value="1"/>
</dbReference>
<dbReference type="CDD" id="cd00060">
    <property type="entry name" value="FHA"/>
    <property type="match status" value="1"/>
</dbReference>
<evidence type="ECO:0000259" key="2">
    <source>
        <dbReference type="PROSITE" id="PS50125"/>
    </source>
</evidence>
<dbReference type="PANTHER" id="PTHR43081">
    <property type="entry name" value="ADENYLATE CYCLASE, TERMINAL-DIFFERENTIATION SPECIFIC-RELATED"/>
    <property type="match status" value="1"/>
</dbReference>
<dbReference type="InterPro" id="IPR001054">
    <property type="entry name" value="A/G_cyclase"/>
</dbReference>
<name>A0ABM7R9A8_9BACT</name>
<dbReference type="PROSITE" id="PS50006">
    <property type="entry name" value="FHA_DOMAIN"/>
    <property type="match status" value="1"/>
</dbReference>
<dbReference type="InterPro" id="IPR000253">
    <property type="entry name" value="FHA_dom"/>
</dbReference>
<dbReference type="Gene3D" id="3.30.70.1230">
    <property type="entry name" value="Nucleotide cyclase"/>
    <property type="match status" value="1"/>
</dbReference>
<dbReference type="InterPro" id="IPR029787">
    <property type="entry name" value="Nucleotide_cyclase"/>
</dbReference>
<protein>
    <submittedName>
        <fullName evidence="3">Adenylatecyclase</fullName>
    </submittedName>
</protein>
<dbReference type="InterPro" id="IPR050697">
    <property type="entry name" value="Adenylyl/Guanylyl_Cyclase_3/4"/>
</dbReference>
<feature type="domain" description="Guanylate cyclase" evidence="2">
    <location>
        <begin position="120"/>
        <end position="250"/>
    </location>
</feature>
<dbReference type="Pfam" id="PF00498">
    <property type="entry name" value="FHA"/>
    <property type="match status" value="1"/>
</dbReference>
<evidence type="ECO:0000313" key="4">
    <source>
        <dbReference type="Proteomes" id="UP001374893"/>
    </source>
</evidence>